<dbReference type="AlphaFoldDB" id="A0A9J5XYD0"/>
<evidence type="ECO:0000313" key="2">
    <source>
        <dbReference type="EMBL" id="KAG5591870.1"/>
    </source>
</evidence>
<feature type="region of interest" description="Disordered" evidence="1">
    <location>
        <begin position="149"/>
        <end position="174"/>
    </location>
</feature>
<evidence type="ECO:0000256" key="1">
    <source>
        <dbReference type="SAM" id="MobiDB-lite"/>
    </source>
</evidence>
<dbReference type="EMBL" id="JACXVP010000008">
    <property type="protein sequence ID" value="KAG5591870.1"/>
    <property type="molecule type" value="Genomic_DNA"/>
</dbReference>
<gene>
    <name evidence="2" type="ORF">H5410_042384</name>
</gene>
<keyword evidence="3" id="KW-1185">Reference proteome</keyword>
<proteinExistence type="predicted"/>
<comment type="caution">
    <text evidence="2">The sequence shown here is derived from an EMBL/GenBank/DDBJ whole genome shotgun (WGS) entry which is preliminary data.</text>
</comment>
<dbReference type="Proteomes" id="UP000824120">
    <property type="component" value="Chromosome 8"/>
</dbReference>
<sequence length="174" mass="19738">MTKHFNLNDGGSRAVADLSATLCLYTVTMSTSLCLGPTPATYDRNFFNWGKSIFYNSGFKSYEIIRCKYDAEKSSMNGSSEGKVVRKWKLKDHFSEFCCTLKYHENGRYVSFISIRDLSKSVIITPESSYKGGWVNIAHKIAKFIHEAPGKQKAQNNSERQLGTSFKEAFNNNR</sequence>
<organism evidence="2 3">
    <name type="scientific">Solanum commersonii</name>
    <name type="common">Commerson's wild potato</name>
    <name type="synonym">Commerson's nightshade</name>
    <dbReference type="NCBI Taxonomy" id="4109"/>
    <lineage>
        <taxon>Eukaryota</taxon>
        <taxon>Viridiplantae</taxon>
        <taxon>Streptophyta</taxon>
        <taxon>Embryophyta</taxon>
        <taxon>Tracheophyta</taxon>
        <taxon>Spermatophyta</taxon>
        <taxon>Magnoliopsida</taxon>
        <taxon>eudicotyledons</taxon>
        <taxon>Gunneridae</taxon>
        <taxon>Pentapetalae</taxon>
        <taxon>asterids</taxon>
        <taxon>lamiids</taxon>
        <taxon>Solanales</taxon>
        <taxon>Solanaceae</taxon>
        <taxon>Solanoideae</taxon>
        <taxon>Solaneae</taxon>
        <taxon>Solanum</taxon>
    </lineage>
</organism>
<accession>A0A9J5XYD0</accession>
<reference evidence="2 3" key="1">
    <citation type="submission" date="2020-09" db="EMBL/GenBank/DDBJ databases">
        <title>De no assembly of potato wild relative species, Solanum commersonii.</title>
        <authorList>
            <person name="Cho K."/>
        </authorList>
    </citation>
    <scope>NUCLEOTIDE SEQUENCE [LARGE SCALE GENOMIC DNA]</scope>
    <source>
        <strain evidence="2">LZ3.2</strain>
        <tissue evidence="2">Leaf</tissue>
    </source>
</reference>
<evidence type="ECO:0000313" key="3">
    <source>
        <dbReference type="Proteomes" id="UP000824120"/>
    </source>
</evidence>
<name>A0A9J5XYD0_SOLCO</name>
<protein>
    <submittedName>
        <fullName evidence="2">Uncharacterized protein</fullName>
    </submittedName>
</protein>
<feature type="compositionally biased region" description="Polar residues" evidence="1">
    <location>
        <begin position="153"/>
        <end position="174"/>
    </location>
</feature>